<name>A0A8B8D6M8_CRAVI</name>
<dbReference type="NCBIfam" id="TIGR02464">
    <property type="entry name" value="ribofla_fusion"/>
    <property type="match status" value="1"/>
</dbReference>
<dbReference type="Proteomes" id="UP000694844">
    <property type="component" value="Chromosome 3"/>
</dbReference>
<dbReference type="AlphaFoldDB" id="A0A8B8D6M8"/>
<organism evidence="3 4">
    <name type="scientific">Crassostrea virginica</name>
    <name type="common">Eastern oyster</name>
    <dbReference type="NCBI Taxonomy" id="6565"/>
    <lineage>
        <taxon>Eukaryota</taxon>
        <taxon>Metazoa</taxon>
        <taxon>Spiralia</taxon>
        <taxon>Lophotrochozoa</taxon>
        <taxon>Mollusca</taxon>
        <taxon>Bivalvia</taxon>
        <taxon>Autobranchia</taxon>
        <taxon>Pteriomorphia</taxon>
        <taxon>Ostreida</taxon>
        <taxon>Ostreoidea</taxon>
        <taxon>Ostreidae</taxon>
        <taxon>Crassostrea</taxon>
    </lineage>
</organism>
<dbReference type="Gene3D" id="1.10.357.40">
    <property type="entry name" value="YbiA-like"/>
    <property type="match status" value="1"/>
</dbReference>
<evidence type="ECO:0000313" key="5">
    <source>
        <dbReference type="RefSeq" id="XP_022323788.1"/>
    </source>
</evidence>
<keyword evidence="3" id="KW-1185">Reference proteome</keyword>
<feature type="compositionally biased region" description="Basic and acidic residues" evidence="1">
    <location>
        <begin position="414"/>
        <end position="423"/>
    </location>
</feature>
<evidence type="ECO:0000313" key="4">
    <source>
        <dbReference type="RefSeq" id="XP_022323787.1"/>
    </source>
</evidence>
<feature type="domain" description="NADAR" evidence="2">
    <location>
        <begin position="240"/>
        <end position="378"/>
    </location>
</feature>
<evidence type="ECO:0000313" key="3">
    <source>
        <dbReference type="Proteomes" id="UP000694844"/>
    </source>
</evidence>
<dbReference type="InterPro" id="IPR036875">
    <property type="entry name" value="Znf_CCHC_sf"/>
</dbReference>
<dbReference type="InterPro" id="IPR012816">
    <property type="entry name" value="NADAR"/>
</dbReference>
<gene>
    <name evidence="4 5" type="primary">LOC111124854</name>
</gene>
<proteinExistence type="predicted"/>
<sequence>MELQKPIYFKDKELQGQITSDSKRISDYDISIATGKIVPDIQCIQKDRDLWRVYVKSTEGRSKLLREGFDIRNRHISVYDTNPYSAGLDSPNERVLKITVKGIPLSVDDGEIVKMLEQFDLNFTSELKYEHIRHPESKKMTGILNGNRFIYVSPLPDGKFLPRSCKCAGLHCLIYHYGQPSNKRTLKCTNCWEVNHSRNNCPNQSRCKVCKKEGHNPGDEACDEYSEPIPNVVPFAGASDVLSNFYPCELKAFGVTHRSSEHAFQYVKAVRSGDIPRANAIQSAPTALDAKRIGKTISASKSFEDSKLELMTEIIQAKFDQIPKFRESLSKAKKSGSVFVEATYDDYWASGLDKSGTIHTRPSSWPGQNKLGEILATVADSRPSSKQHHRSNSVPRPSKDASQLSISSMLKELQTPRKRDCSGSRKPSPKSQFDKNG</sequence>
<dbReference type="RefSeq" id="XP_022323788.1">
    <property type="nucleotide sequence ID" value="XM_022468080.1"/>
</dbReference>
<dbReference type="GeneID" id="111124854"/>
<dbReference type="SUPFAM" id="SSF143990">
    <property type="entry name" value="YbiA-like"/>
    <property type="match status" value="1"/>
</dbReference>
<dbReference type="InterPro" id="IPR037238">
    <property type="entry name" value="YbiA-like_sf"/>
</dbReference>
<protein>
    <submittedName>
        <fullName evidence="4 5">Uncharacterized protein LOC111124854 isoform X2</fullName>
    </submittedName>
</protein>
<dbReference type="OrthoDB" id="6265224at2759"/>
<dbReference type="CDD" id="cd15457">
    <property type="entry name" value="NADAR"/>
    <property type="match status" value="1"/>
</dbReference>
<dbReference type="GO" id="GO:0008270">
    <property type="term" value="F:zinc ion binding"/>
    <property type="evidence" value="ECO:0007669"/>
    <property type="project" value="InterPro"/>
</dbReference>
<reference evidence="4 5" key="1">
    <citation type="submission" date="2025-04" db="UniProtKB">
        <authorList>
            <consortium name="RefSeq"/>
        </authorList>
    </citation>
    <scope>IDENTIFICATION</scope>
    <source>
        <tissue evidence="4 5">Whole sample</tissue>
    </source>
</reference>
<accession>A0A8B8D6M8</accession>
<dbReference type="RefSeq" id="XP_022323787.1">
    <property type="nucleotide sequence ID" value="XM_022468079.1"/>
</dbReference>
<evidence type="ECO:0000259" key="2">
    <source>
        <dbReference type="Pfam" id="PF08719"/>
    </source>
</evidence>
<feature type="compositionally biased region" description="Polar residues" evidence="1">
    <location>
        <begin position="392"/>
        <end position="408"/>
    </location>
</feature>
<dbReference type="GO" id="GO:0003676">
    <property type="term" value="F:nucleic acid binding"/>
    <property type="evidence" value="ECO:0007669"/>
    <property type="project" value="InterPro"/>
</dbReference>
<evidence type="ECO:0000256" key="1">
    <source>
        <dbReference type="SAM" id="MobiDB-lite"/>
    </source>
</evidence>
<feature type="region of interest" description="Disordered" evidence="1">
    <location>
        <begin position="380"/>
        <end position="437"/>
    </location>
</feature>
<dbReference type="SUPFAM" id="SSF57756">
    <property type="entry name" value="Retrovirus zinc finger-like domains"/>
    <property type="match status" value="1"/>
</dbReference>
<dbReference type="Pfam" id="PF08719">
    <property type="entry name" value="NADAR"/>
    <property type="match status" value="1"/>
</dbReference>